<gene>
    <name evidence="2" type="ORF">PTSG_02121</name>
</gene>
<dbReference type="GeneID" id="16077194"/>
<dbReference type="AlphaFoldDB" id="F2U197"/>
<dbReference type="EMBL" id="GL832959">
    <property type="protein sequence ID" value="EGD81399.1"/>
    <property type="molecule type" value="Genomic_DNA"/>
</dbReference>
<feature type="region of interest" description="Disordered" evidence="1">
    <location>
        <begin position="86"/>
        <end position="123"/>
    </location>
</feature>
<dbReference type="KEGG" id="sre:PTSG_02121"/>
<reference evidence="2" key="1">
    <citation type="submission" date="2009-08" db="EMBL/GenBank/DDBJ databases">
        <title>Annotation of Salpingoeca rosetta.</title>
        <authorList>
            <consortium name="The Broad Institute Genome Sequencing Platform"/>
            <person name="Russ C."/>
            <person name="Cuomo C."/>
            <person name="Burger G."/>
            <person name="Gray M.W."/>
            <person name="Holland P.W.H."/>
            <person name="King N."/>
            <person name="Lang F.B.F."/>
            <person name="Roger A.J."/>
            <person name="Ruiz-Trillo I."/>
            <person name="Young S.K."/>
            <person name="Zeng Q."/>
            <person name="Gargeya S."/>
            <person name="Alvarado L."/>
            <person name="Berlin A."/>
            <person name="Chapman S.B."/>
            <person name="Chen Z."/>
            <person name="Freedman E."/>
            <person name="Gellesch M."/>
            <person name="Goldberg J."/>
            <person name="Griggs A."/>
            <person name="Gujja S."/>
            <person name="Heilman E."/>
            <person name="Heiman D."/>
            <person name="Howarth C."/>
            <person name="Mehta T."/>
            <person name="Neiman D."/>
            <person name="Pearson M."/>
            <person name="Roberts A."/>
            <person name="Saif S."/>
            <person name="Shea T."/>
            <person name="Shenoy N."/>
            <person name="Sisk P."/>
            <person name="Stolte C."/>
            <person name="Sykes S."/>
            <person name="White J."/>
            <person name="Yandava C."/>
            <person name="Haas B."/>
            <person name="Nusbaum C."/>
            <person name="Birren B."/>
        </authorList>
    </citation>
    <scope>NUCLEOTIDE SEQUENCE</scope>
    <source>
        <strain evidence="2">ATCC 50818</strain>
    </source>
</reference>
<evidence type="ECO:0000313" key="3">
    <source>
        <dbReference type="Proteomes" id="UP000007799"/>
    </source>
</evidence>
<feature type="region of interest" description="Disordered" evidence="1">
    <location>
        <begin position="1"/>
        <end position="72"/>
    </location>
</feature>
<evidence type="ECO:0000256" key="1">
    <source>
        <dbReference type="SAM" id="MobiDB-lite"/>
    </source>
</evidence>
<dbReference type="OrthoDB" id="5945546at2759"/>
<dbReference type="InParanoid" id="F2U197"/>
<feature type="compositionally biased region" description="Low complexity" evidence="1">
    <location>
        <begin position="268"/>
        <end position="298"/>
    </location>
</feature>
<sequence length="487" mass="54636">MSGYDWNSDWKSGKSFVGSLLRETAAERDERLRRERMEQEERQRHMEQREQAEFEQQLRSHRERELAEEARRTQINAEHERLWGSSFSFGTSTSSATRDRVTGSSSNLVQQTTHHHERQLRQVQDLDDVSRLAARFDHELEEQEAAELMEREALARRLREAKDMERAVALQEQLTNPLGLHYQDQHAPPPGYSQGQVSPYPTAPPPPATGHQQPASSSAPSSSALYPPPPPQSSQQEQQHFHDTFAQHPPAYSAATAIAEKQHDSASQQQQQQQQPLTASTWASPPASSSTLPPYAAPGGVSMHARPPSPGTIAASKPPSYFAALDEKVKQPGVSKMREARELFAPQTANAPPPTFRPAEGAQVRCASCFDVIRPDLPRGFSGLAVKQGVSTYHVECYEKSAAPHCAYCGRTLYPHPEMNLSGVWGEYKGKKYHVECYQYRAGPRCCSCFDVIFANPAKHLSGAWRTLPDSSFIHEECYQRRLRQSQ</sequence>
<keyword evidence="3" id="KW-1185">Reference proteome</keyword>
<feature type="compositionally biased region" description="Low complexity" evidence="1">
    <location>
        <begin position="212"/>
        <end position="225"/>
    </location>
</feature>
<protein>
    <submittedName>
        <fullName evidence="2">Uncharacterized protein</fullName>
    </submittedName>
</protein>
<dbReference type="OMA" id="HVECYQY"/>
<dbReference type="Gene3D" id="2.10.110.10">
    <property type="entry name" value="Cysteine Rich Protein"/>
    <property type="match status" value="1"/>
</dbReference>
<feature type="compositionally biased region" description="Low complexity" evidence="1">
    <location>
        <begin position="86"/>
        <end position="95"/>
    </location>
</feature>
<proteinExistence type="predicted"/>
<name>F2U197_SALR5</name>
<feature type="region of interest" description="Disordered" evidence="1">
    <location>
        <begin position="180"/>
        <end position="315"/>
    </location>
</feature>
<dbReference type="Proteomes" id="UP000007799">
    <property type="component" value="Unassembled WGS sequence"/>
</dbReference>
<organism evidence="2 3">
    <name type="scientific">Salpingoeca rosetta (strain ATCC 50818 / BSB-021)</name>
    <dbReference type="NCBI Taxonomy" id="946362"/>
    <lineage>
        <taxon>Eukaryota</taxon>
        <taxon>Choanoflagellata</taxon>
        <taxon>Craspedida</taxon>
        <taxon>Salpingoecidae</taxon>
        <taxon>Salpingoeca</taxon>
    </lineage>
</organism>
<feature type="compositionally biased region" description="Basic and acidic residues" evidence="1">
    <location>
        <begin position="24"/>
        <end position="72"/>
    </location>
</feature>
<feature type="compositionally biased region" description="Polar residues" evidence="1">
    <location>
        <begin position="102"/>
        <end position="112"/>
    </location>
</feature>
<accession>F2U197</accession>
<evidence type="ECO:0000313" key="2">
    <source>
        <dbReference type="EMBL" id="EGD81399.1"/>
    </source>
</evidence>
<dbReference type="eggNOG" id="ENOG502S7SN">
    <property type="taxonomic scope" value="Eukaryota"/>
</dbReference>
<dbReference type="RefSeq" id="XP_004996603.1">
    <property type="nucleotide sequence ID" value="XM_004996546.1"/>
</dbReference>